<name>A0ABW4GHZ2_9ACTN</name>
<evidence type="ECO:0000256" key="8">
    <source>
        <dbReference type="ARBA" id="ARBA00023136"/>
    </source>
</evidence>
<evidence type="ECO:0000256" key="9">
    <source>
        <dbReference type="ARBA" id="ARBA00023310"/>
    </source>
</evidence>
<dbReference type="Proteomes" id="UP001597097">
    <property type="component" value="Unassembled WGS sequence"/>
</dbReference>
<evidence type="ECO:0000256" key="4">
    <source>
        <dbReference type="ARBA" id="ARBA00022692"/>
    </source>
</evidence>
<dbReference type="InterPro" id="IPR045083">
    <property type="entry name" value="ATP_synth_F0_asu_bact/mt"/>
</dbReference>
<feature type="transmembrane region" description="Helical" evidence="10">
    <location>
        <begin position="185"/>
        <end position="209"/>
    </location>
</feature>
<comment type="similarity">
    <text evidence="10 11">Belongs to the ATPase A chain family.</text>
</comment>
<evidence type="ECO:0000256" key="6">
    <source>
        <dbReference type="ARBA" id="ARBA00022989"/>
    </source>
</evidence>
<feature type="transmembrane region" description="Helical" evidence="10">
    <location>
        <begin position="241"/>
        <end position="259"/>
    </location>
</feature>
<keyword evidence="3 10" id="KW-0138">CF(0)</keyword>
<feature type="transmembrane region" description="Helical" evidence="10">
    <location>
        <begin position="92"/>
        <end position="115"/>
    </location>
</feature>
<dbReference type="RefSeq" id="WP_219538246.1">
    <property type="nucleotide sequence ID" value="NZ_JAHKRM010000045.1"/>
</dbReference>
<proteinExistence type="inferred from homology"/>
<evidence type="ECO:0000256" key="10">
    <source>
        <dbReference type="HAMAP-Rule" id="MF_01393"/>
    </source>
</evidence>
<feature type="transmembrane region" description="Helical" evidence="10">
    <location>
        <begin position="37"/>
        <end position="56"/>
    </location>
</feature>
<dbReference type="InterPro" id="IPR000568">
    <property type="entry name" value="ATP_synth_F0_asu"/>
</dbReference>
<keyword evidence="13" id="KW-1185">Reference proteome</keyword>
<accession>A0ABW4GHZ2</accession>
<keyword evidence="6 10" id="KW-1133">Transmembrane helix</keyword>
<evidence type="ECO:0000313" key="13">
    <source>
        <dbReference type="Proteomes" id="UP001597097"/>
    </source>
</evidence>
<feature type="transmembrane region" description="Helical" evidence="10">
    <location>
        <begin position="216"/>
        <end position="235"/>
    </location>
</feature>
<evidence type="ECO:0000313" key="12">
    <source>
        <dbReference type="EMBL" id="MFD1542118.1"/>
    </source>
</evidence>
<dbReference type="HAMAP" id="MF_01393">
    <property type="entry name" value="ATP_synth_a_bact"/>
    <property type="match status" value="1"/>
</dbReference>
<dbReference type="EMBL" id="JBHUCM010000031">
    <property type="protein sequence ID" value="MFD1542118.1"/>
    <property type="molecule type" value="Genomic_DNA"/>
</dbReference>
<dbReference type="Pfam" id="PF00119">
    <property type="entry name" value="ATP-synt_A"/>
    <property type="match status" value="1"/>
</dbReference>
<comment type="subcellular location">
    <subcellularLocation>
        <location evidence="10 11">Cell membrane</location>
        <topology evidence="10 11">Multi-pass membrane protein</topology>
    </subcellularLocation>
    <subcellularLocation>
        <location evidence="1">Membrane</location>
        <topology evidence="1">Multi-pass membrane protein</topology>
    </subcellularLocation>
</comment>
<keyword evidence="10" id="KW-1003">Cell membrane</keyword>
<dbReference type="PANTHER" id="PTHR11410">
    <property type="entry name" value="ATP SYNTHASE SUBUNIT A"/>
    <property type="match status" value="1"/>
</dbReference>
<evidence type="ECO:0000256" key="11">
    <source>
        <dbReference type="RuleBase" id="RU000483"/>
    </source>
</evidence>
<dbReference type="NCBIfam" id="TIGR01131">
    <property type="entry name" value="ATP_synt_6_or_A"/>
    <property type="match status" value="1"/>
</dbReference>
<organism evidence="12 13">
    <name type="scientific">Nonomuraea guangzhouensis</name>
    <dbReference type="NCBI Taxonomy" id="1291555"/>
    <lineage>
        <taxon>Bacteria</taxon>
        <taxon>Bacillati</taxon>
        <taxon>Actinomycetota</taxon>
        <taxon>Actinomycetes</taxon>
        <taxon>Streptosporangiales</taxon>
        <taxon>Streptosporangiaceae</taxon>
        <taxon>Nonomuraea</taxon>
    </lineage>
</organism>
<keyword evidence="4 10" id="KW-0812">Transmembrane</keyword>
<keyword evidence="8 10" id="KW-0472">Membrane</keyword>
<reference evidence="13" key="1">
    <citation type="journal article" date="2019" name="Int. J. Syst. Evol. Microbiol.">
        <title>The Global Catalogue of Microorganisms (GCM) 10K type strain sequencing project: providing services to taxonomists for standard genome sequencing and annotation.</title>
        <authorList>
            <consortium name="The Broad Institute Genomics Platform"/>
            <consortium name="The Broad Institute Genome Sequencing Center for Infectious Disease"/>
            <person name="Wu L."/>
            <person name="Ma J."/>
        </authorList>
    </citation>
    <scope>NUCLEOTIDE SEQUENCE [LARGE SCALE GENOMIC DNA]</scope>
    <source>
        <strain evidence="13">CGMCC 1.15399</strain>
    </source>
</reference>
<gene>
    <name evidence="10 12" type="primary">atpB</name>
    <name evidence="12" type="ORF">ACFSJ0_34060</name>
</gene>
<feature type="transmembrane region" description="Helical" evidence="10">
    <location>
        <begin position="121"/>
        <end position="142"/>
    </location>
</feature>
<evidence type="ECO:0000256" key="2">
    <source>
        <dbReference type="ARBA" id="ARBA00022448"/>
    </source>
</evidence>
<evidence type="ECO:0000256" key="3">
    <source>
        <dbReference type="ARBA" id="ARBA00022547"/>
    </source>
</evidence>
<comment type="caution">
    <text evidence="12">The sequence shown here is derived from an EMBL/GenBank/DDBJ whole genome shotgun (WGS) entry which is preliminary data.</text>
</comment>
<protein>
    <recommendedName>
        <fullName evidence="10 11">ATP synthase subunit a</fullName>
    </recommendedName>
    <alternativeName>
        <fullName evidence="10">ATP synthase F0 sector subunit a</fullName>
    </alternativeName>
    <alternativeName>
        <fullName evidence="10">F-ATPase subunit 6</fullName>
    </alternativeName>
</protein>
<keyword evidence="2 10" id="KW-0813">Transport</keyword>
<feature type="transmembrane region" description="Helical" evidence="10">
    <location>
        <begin position="154"/>
        <end position="173"/>
    </location>
</feature>
<keyword evidence="5 10" id="KW-0375">Hydrogen ion transport</keyword>
<evidence type="ECO:0000256" key="5">
    <source>
        <dbReference type="ARBA" id="ARBA00022781"/>
    </source>
</evidence>
<keyword evidence="7 10" id="KW-0406">Ion transport</keyword>
<keyword evidence="9 10" id="KW-0066">ATP synthesis</keyword>
<comment type="function">
    <text evidence="10 11">Key component of the proton channel; it plays a direct role in the translocation of protons across the membrane.</text>
</comment>
<evidence type="ECO:0000256" key="7">
    <source>
        <dbReference type="ARBA" id="ARBA00023065"/>
    </source>
</evidence>
<sequence>MRTTILITSDEFKAPGTELFDFDPIVPGGPEWLTKPVLLALLSSTLIIALCWAAFAKPKLVPRGWQNAGEYAYMFVREQVAKPNLGKDADKWMGLLLTVFLTVLVWNLMGVIPFIQFPVAAHIAFPFVLAVSVYVLKVYLGVKHHGVRGYLKGVVYLDGLPGWAYGIYAPLILAETFINSLFTHFIRLFANMFAGHLLLAFFSSVGFWFLFERLTVLGVGIGVLGVVMTILMTAFEMFIMFLQAFLFALLASMFIASGLKGSH</sequence>
<dbReference type="PANTHER" id="PTHR11410:SF0">
    <property type="entry name" value="ATP SYNTHASE SUBUNIT A"/>
    <property type="match status" value="1"/>
</dbReference>
<dbReference type="CDD" id="cd00310">
    <property type="entry name" value="ATP-synt_Fo_a_6"/>
    <property type="match status" value="1"/>
</dbReference>
<evidence type="ECO:0000256" key="1">
    <source>
        <dbReference type="ARBA" id="ARBA00004141"/>
    </source>
</evidence>